<dbReference type="GeneID" id="111024068"/>
<dbReference type="InterPro" id="IPR036291">
    <property type="entry name" value="NAD(P)-bd_dom_sf"/>
</dbReference>
<dbReference type="PIRSF" id="PIRSF036497">
    <property type="entry name" value="HDH_short"/>
    <property type="match status" value="1"/>
</dbReference>
<dbReference type="GO" id="GO:0009088">
    <property type="term" value="P:threonine biosynthetic process"/>
    <property type="evidence" value="ECO:0007669"/>
    <property type="project" value="UniProtKB-UniPathway"/>
</dbReference>
<keyword evidence="9 12" id="KW-0560">Oxidoreductase</keyword>
<dbReference type="GO" id="GO:0009086">
    <property type="term" value="P:methionine biosynthetic process"/>
    <property type="evidence" value="ECO:0007669"/>
    <property type="project" value="UniProtKB-KW"/>
</dbReference>
<organism evidence="18 19">
    <name type="scientific">Momordica charantia</name>
    <name type="common">Bitter gourd</name>
    <name type="synonym">Balsam pear</name>
    <dbReference type="NCBI Taxonomy" id="3673"/>
    <lineage>
        <taxon>Eukaryota</taxon>
        <taxon>Viridiplantae</taxon>
        <taxon>Streptophyta</taxon>
        <taxon>Embryophyta</taxon>
        <taxon>Tracheophyta</taxon>
        <taxon>Spermatophyta</taxon>
        <taxon>Magnoliopsida</taxon>
        <taxon>eudicotyledons</taxon>
        <taxon>Gunneridae</taxon>
        <taxon>Pentapetalae</taxon>
        <taxon>rosids</taxon>
        <taxon>fabids</taxon>
        <taxon>Cucurbitales</taxon>
        <taxon>Cucurbitaceae</taxon>
        <taxon>Momordiceae</taxon>
        <taxon>Momordica</taxon>
    </lineage>
</organism>
<evidence type="ECO:0000256" key="2">
    <source>
        <dbReference type="ARBA" id="ARBA00005056"/>
    </source>
</evidence>
<reference evidence="19" key="1">
    <citation type="submission" date="2025-08" db="UniProtKB">
        <authorList>
            <consortium name="RefSeq"/>
        </authorList>
    </citation>
    <scope>IDENTIFICATION</scope>
    <source>
        <strain evidence="19">OHB3-1</strain>
    </source>
</reference>
<evidence type="ECO:0000256" key="4">
    <source>
        <dbReference type="ARBA" id="ARBA00006753"/>
    </source>
</evidence>
<evidence type="ECO:0000313" key="18">
    <source>
        <dbReference type="Proteomes" id="UP000504603"/>
    </source>
</evidence>
<feature type="binding site" evidence="14">
    <location>
        <position position="224"/>
    </location>
    <ligand>
        <name>L-homoserine</name>
        <dbReference type="ChEBI" id="CHEBI:57476"/>
    </ligand>
</feature>
<dbReference type="UniPathway" id="UPA00050">
    <property type="reaction ID" value="UER00063"/>
</dbReference>
<evidence type="ECO:0000256" key="3">
    <source>
        <dbReference type="ARBA" id="ARBA00005062"/>
    </source>
</evidence>
<keyword evidence="18" id="KW-1185">Reference proteome</keyword>
<dbReference type="FunFam" id="3.30.360.10:FF:000006">
    <property type="entry name" value="Bifunctional aspartokinase/homoserine dehydrogenase"/>
    <property type="match status" value="1"/>
</dbReference>
<gene>
    <name evidence="19" type="primary">LOC111024068</name>
</gene>
<feature type="binding site" evidence="14">
    <location>
        <position position="140"/>
    </location>
    <ligand>
        <name>NADPH</name>
        <dbReference type="ChEBI" id="CHEBI:57783"/>
    </ligand>
</feature>
<dbReference type="FunFam" id="3.40.50.720:FF:000393">
    <property type="entry name" value="Homoserine dehydrogenase"/>
    <property type="match status" value="1"/>
</dbReference>
<evidence type="ECO:0000259" key="17">
    <source>
        <dbReference type="Pfam" id="PF00742"/>
    </source>
</evidence>
<dbReference type="SUPFAM" id="SSF55347">
    <property type="entry name" value="Glyceraldehyde-3-phosphate dehydrogenase-like, C-terminal domain"/>
    <property type="match status" value="1"/>
</dbReference>
<dbReference type="UniPathway" id="UPA00051">
    <property type="reaction ID" value="UER00465"/>
</dbReference>
<dbReference type="PANTHER" id="PTHR43070">
    <property type="match status" value="1"/>
</dbReference>
<dbReference type="GO" id="GO:0004412">
    <property type="term" value="F:homoserine dehydrogenase activity"/>
    <property type="evidence" value="ECO:0007669"/>
    <property type="project" value="UniProtKB-EC"/>
</dbReference>
<evidence type="ECO:0000256" key="15">
    <source>
        <dbReference type="RuleBase" id="RU000579"/>
    </source>
</evidence>
<dbReference type="RefSeq" id="XP_022157341.1">
    <property type="nucleotide sequence ID" value="XM_022301649.1"/>
</dbReference>
<dbReference type="OrthoDB" id="67851at2759"/>
<accession>A0A6J1DXT0</accession>
<dbReference type="Gene3D" id="3.40.50.720">
    <property type="entry name" value="NAD(P)-binding Rossmann-like Domain"/>
    <property type="match status" value="1"/>
</dbReference>
<feature type="binding site" evidence="14">
    <location>
        <begin position="10"/>
        <end position="15"/>
    </location>
    <ligand>
        <name>NADP(+)</name>
        <dbReference type="ChEBI" id="CHEBI:58349"/>
    </ligand>
</feature>
<dbReference type="Pfam" id="PF00742">
    <property type="entry name" value="Homoserine_dh"/>
    <property type="match status" value="1"/>
</dbReference>
<evidence type="ECO:0000313" key="19">
    <source>
        <dbReference type="RefSeq" id="XP_022157341.1"/>
    </source>
</evidence>
<feature type="domain" description="Homoserine dehydrogenase catalytic" evidence="17">
    <location>
        <begin position="171"/>
        <end position="371"/>
    </location>
</feature>
<comment type="similarity">
    <text evidence="4 12 16">Belongs to the homoserine dehydrogenase family.</text>
</comment>
<evidence type="ECO:0000256" key="13">
    <source>
        <dbReference type="PIRSR" id="PIRSR036497-1"/>
    </source>
</evidence>
<evidence type="ECO:0000256" key="14">
    <source>
        <dbReference type="PIRSR" id="PIRSR036497-2"/>
    </source>
</evidence>
<evidence type="ECO:0000256" key="10">
    <source>
        <dbReference type="ARBA" id="ARBA00023167"/>
    </source>
</evidence>
<comment type="catalytic activity">
    <reaction evidence="11">
        <text>L-homoserine + NADP(+) = L-aspartate 4-semialdehyde + NADPH + H(+)</text>
        <dbReference type="Rhea" id="RHEA:15761"/>
        <dbReference type="ChEBI" id="CHEBI:15378"/>
        <dbReference type="ChEBI" id="CHEBI:57476"/>
        <dbReference type="ChEBI" id="CHEBI:57783"/>
        <dbReference type="ChEBI" id="CHEBI:58349"/>
        <dbReference type="ChEBI" id="CHEBI:537519"/>
        <dbReference type="EC" id="1.1.1.3"/>
    </reaction>
    <physiologicalReaction direction="right-to-left" evidence="11">
        <dbReference type="Rhea" id="RHEA:15763"/>
    </physiologicalReaction>
</comment>
<comment type="pathway">
    <text evidence="2 15">Amino-acid biosynthesis; L-threonine biosynthesis; L-threonine from L-aspartate: step 3/5.</text>
</comment>
<dbReference type="KEGG" id="mcha:111024068"/>
<evidence type="ECO:0000256" key="7">
    <source>
        <dbReference type="ARBA" id="ARBA00022697"/>
    </source>
</evidence>
<proteinExistence type="inferred from homology"/>
<feature type="active site" description="Proton donor" evidence="13">
    <location>
        <position position="239"/>
    </location>
</feature>
<dbReference type="PANTHER" id="PTHR43070:SF3">
    <property type="entry name" value="HOMOSERINE DEHYDROGENASE"/>
    <property type="match status" value="1"/>
</dbReference>
<evidence type="ECO:0000256" key="8">
    <source>
        <dbReference type="ARBA" id="ARBA00022857"/>
    </source>
</evidence>
<dbReference type="AlphaFoldDB" id="A0A6J1DXT0"/>
<dbReference type="Gene3D" id="3.30.360.10">
    <property type="entry name" value="Dihydrodipicolinate Reductase, domain 2"/>
    <property type="match status" value="1"/>
</dbReference>
<comment type="pathway">
    <text evidence="3 15">Amino-acid biosynthesis; L-methionine biosynthesis via de novo pathway; L-homoserine from L-aspartate: step 3/3.</text>
</comment>
<dbReference type="InterPro" id="IPR001342">
    <property type="entry name" value="HDH_cat"/>
</dbReference>
<dbReference type="SUPFAM" id="SSF51735">
    <property type="entry name" value="NAD(P)-binding Rossmann-fold domains"/>
    <property type="match status" value="1"/>
</dbReference>
<dbReference type="PROSITE" id="PS01042">
    <property type="entry name" value="HOMOSER_DHGENASE"/>
    <property type="match status" value="1"/>
</dbReference>
<evidence type="ECO:0000256" key="6">
    <source>
        <dbReference type="ARBA" id="ARBA00022605"/>
    </source>
</evidence>
<sequence length="377" mass="40434">MKIIPVLVMGCGGVGRQLLHHIVSCRPLHAKQGVHLRVIGVCDSRSLVVASDVLTTELNDKILLEICNVKLGGASLSNLSSFGECKLFSRTESTRNVIDIATVLGKATGLACVDCSASSDTVGLLKQVVDLGCCIVLANKKPLTSTIEDYNKLIMHPRCIRHESTVGAGLPVIASLTRMLSSGDPIHHIVGSLSGTLGYIMSEVEEGKPLSQVVKAAKNLGYTEPDPRDDLGGMDVARKALILARLLGQQMDLDDIKVESLFPKEMGPDVMPIDHFLDSGVLSLDNDIQERVTKASLRGNVLRYACMVECSSSRCEVGLQEFPKDSPLGRLRGSDNVLVVYSRCYNERPLVIQGAGAGNDTTAAGVLADILDLQDLF</sequence>
<evidence type="ECO:0000256" key="1">
    <source>
        <dbReference type="ARBA" id="ARBA00001920"/>
    </source>
</evidence>
<comment type="cofactor">
    <cofactor evidence="1">
        <name>a metal cation</name>
        <dbReference type="ChEBI" id="CHEBI:25213"/>
    </cofactor>
</comment>
<keyword evidence="7 12" id="KW-0791">Threonine biosynthesis</keyword>
<dbReference type="EC" id="1.1.1.3" evidence="5 12"/>
<evidence type="ECO:0000256" key="11">
    <source>
        <dbReference type="ARBA" id="ARBA00048841"/>
    </source>
</evidence>
<dbReference type="Proteomes" id="UP000504603">
    <property type="component" value="Unplaced"/>
</dbReference>
<dbReference type="InterPro" id="IPR022697">
    <property type="entry name" value="HDH_short"/>
</dbReference>
<protein>
    <recommendedName>
        <fullName evidence="5 12">Homoserine dehydrogenase</fullName>
        <shortName evidence="12">HDH</shortName>
        <ecNumber evidence="5 12">1.1.1.3</ecNumber>
    </recommendedName>
</protein>
<evidence type="ECO:0000256" key="12">
    <source>
        <dbReference type="PIRNR" id="PIRNR036497"/>
    </source>
</evidence>
<keyword evidence="6 12" id="KW-0028">Amino-acid biosynthesis</keyword>
<evidence type="ECO:0000256" key="9">
    <source>
        <dbReference type="ARBA" id="ARBA00023002"/>
    </source>
</evidence>
<dbReference type="InterPro" id="IPR011147">
    <property type="entry name" value="Bifunc_Aspkin/hSer_DH"/>
</dbReference>
<evidence type="ECO:0000256" key="16">
    <source>
        <dbReference type="RuleBase" id="RU004171"/>
    </source>
</evidence>
<keyword evidence="10 12" id="KW-0486">Methionine biosynthesis</keyword>
<evidence type="ECO:0000256" key="5">
    <source>
        <dbReference type="ARBA" id="ARBA00013213"/>
    </source>
</evidence>
<dbReference type="InterPro" id="IPR019811">
    <property type="entry name" value="HDH_CS"/>
</dbReference>
<name>A0A6J1DXT0_MOMCH</name>
<keyword evidence="8 12" id="KW-0521">NADP</keyword>